<sequence length="144" mass="15857">MSPEDPCSHEERRAVELLTRVPYGRLATSMRAILTVAPARHVVSDGCVLLRLHGGPGYHQACAGSVVAYGADNFNSGAAVPWSVQFTGTAELIQPTDAQIESFGPTPHHVDGEPFEPVYMRIRPQFVTVHTLDYFEERHHRHAG</sequence>
<keyword evidence="2" id="KW-1185">Reference proteome</keyword>
<name>A0ACC6QJN3_9ACTN</name>
<organism evidence="1 2">
    <name type="scientific">Streptomyces pratisoli</name>
    <dbReference type="NCBI Taxonomy" id="3139917"/>
    <lineage>
        <taxon>Bacteria</taxon>
        <taxon>Bacillati</taxon>
        <taxon>Actinomycetota</taxon>
        <taxon>Actinomycetes</taxon>
        <taxon>Kitasatosporales</taxon>
        <taxon>Streptomycetaceae</taxon>
        <taxon>Streptomyces</taxon>
    </lineage>
</organism>
<comment type="caution">
    <text evidence="1">The sequence shown here is derived from an EMBL/GenBank/DDBJ whole genome shotgun (WGS) entry which is preliminary data.</text>
</comment>
<accession>A0ACC6QJN3</accession>
<dbReference type="Proteomes" id="UP001375539">
    <property type="component" value="Unassembled WGS sequence"/>
</dbReference>
<dbReference type="EMBL" id="JBBKAI010000002">
    <property type="protein sequence ID" value="MEJ8658515.1"/>
    <property type="molecule type" value="Genomic_DNA"/>
</dbReference>
<protein>
    <submittedName>
        <fullName evidence="1">Pyridoxamine 5'-phosphate oxidase family protein</fullName>
    </submittedName>
</protein>
<proteinExistence type="predicted"/>
<evidence type="ECO:0000313" key="2">
    <source>
        <dbReference type="Proteomes" id="UP001375539"/>
    </source>
</evidence>
<evidence type="ECO:0000313" key="1">
    <source>
        <dbReference type="EMBL" id="MEJ8658515.1"/>
    </source>
</evidence>
<gene>
    <name evidence="1" type="ORF">WKI58_18665</name>
</gene>
<reference evidence="1" key="1">
    <citation type="submission" date="2024-03" db="EMBL/GenBank/DDBJ databases">
        <title>Novel Streptomyces species of biotechnological and ecological value are a feature of Machair soil.</title>
        <authorList>
            <person name="Prole J.R."/>
            <person name="Goodfellow M."/>
            <person name="Allenby N."/>
            <person name="Ward A.C."/>
        </authorList>
    </citation>
    <scope>NUCLEOTIDE SEQUENCE</scope>
    <source>
        <strain evidence="1">MS1.AVA.4</strain>
    </source>
</reference>